<organism evidence="2 3">
    <name type="scientific">Acetonema longum DSM 6540</name>
    <dbReference type="NCBI Taxonomy" id="1009370"/>
    <lineage>
        <taxon>Bacteria</taxon>
        <taxon>Bacillati</taxon>
        <taxon>Bacillota</taxon>
        <taxon>Negativicutes</taxon>
        <taxon>Acetonemataceae</taxon>
        <taxon>Acetonema</taxon>
    </lineage>
</organism>
<dbReference type="STRING" id="1009370.ALO_18532"/>
<dbReference type="GO" id="GO:0003677">
    <property type="term" value="F:DNA binding"/>
    <property type="evidence" value="ECO:0007669"/>
    <property type="project" value="InterPro"/>
</dbReference>
<protein>
    <recommendedName>
        <fullName evidence="1">Transposase IS200-like domain-containing protein</fullName>
    </recommendedName>
</protein>
<sequence>MARQTRIHYEGAIYHVMARGNNREDIFLEPNDKIKYLNLIHRYKQRYGFEVLAYMLMNNHVHLLVRIV</sequence>
<dbReference type="PANTHER" id="PTHR34322">
    <property type="entry name" value="TRANSPOSASE, Y1_TNP DOMAIN-CONTAINING"/>
    <property type="match status" value="1"/>
</dbReference>
<dbReference type="RefSeq" id="WP_004098784.1">
    <property type="nucleotide sequence ID" value="NZ_AFGF01000226.1"/>
</dbReference>
<proteinExistence type="predicted"/>
<dbReference type="AlphaFoldDB" id="F7NNL5"/>
<dbReference type="GO" id="GO:0004803">
    <property type="term" value="F:transposase activity"/>
    <property type="evidence" value="ECO:0007669"/>
    <property type="project" value="InterPro"/>
</dbReference>
<dbReference type="PANTHER" id="PTHR34322:SF2">
    <property type="entry name" value="TRANSPOSASE IS200-LIKE DOMAIN-CONTAINING PROTEIN"/>
    <property type="match status" value="1"/>
</dbReference>
<dbReference type="Gene3D" id="3.30.70.1290">
    <property type="entry name" value="Transposase IS200-like"/>
    <property type="match status" value="1"/>
</dbReference>
<dbReference type="GO" id="GO:0006313">
    <property type="term" value="P:DNA transposition"/>
    <property type="evidence" value="ECO:0007669"/>
    <property type="project" value="InterPro"/>
</dbReference>
<keyword evidence="3" id="KW-1185">Reference proteome</keyword>
<dbReference type="SUPFAM" id="SSF143422">
    <property type="entry name" value="Transposase IS200-like"/>
    <property type="match status" value="1"/>
</dbReference>
<dbReference type="Pfam" id="PF01797">
    <property type="entry name" value="Y1_Tnp"/>
    <property type="match status" value="1"/>
</dbReference>
<feature type="non-terminal residue" evidence="2">
    <location>
        <position position="68"/>
    </location>
</feature>
<reference evidence="2 3" key="1">
    <citation type="journal article" date="2011" name="EMBO J.">
        <title>Structural diversity of bacterial flagellar motors.</title>
        <authorList>
            <person name="Chen S."/>
            <person name="Beeby M."/>
            <person name="Murphy G.E."/>
            <person name="Leadbetter J.R."/>
            <person name="Hendrixson D.R."/>
            <person name="Briegel A."/>
            <person name="Li Z."/>
            <person name="Shi J."/>
            <person name="Tocheva E.I."/>
            <person name="Muller A."/>
            <person name="Dobro M.J."/>
            <person name="Jensen G.J."/>
        </authorList>
    </citation>
    <scope>NUCLEOTIDE SEQUENCE [LARGE SCALE GENOMIC DNA]</scope>
    <source>
        <strain evidence="2 3">DSM 6540</strain>
    </source>
</reference>
<name>F7NNL5_9FIRM</name>
<dbReference type="eggNOG" id="COG1943">
    <property type="taxonomic scope" value="Bacteria"/>
</dbReference>
<feature type="domain" description="Transposase IS200-like" evidence="1">
    <location>
        <begin position="11"/>
        <end position="67"/>
    </location>
</feature>
<evidence type="ECO:0000313" key="3">
    <source>
        <dbReference type="Proteomes" id="UP000003240"/>
    </source>
</evidence>
<dbReference type="InterPro" id="IPR036515">
    <property type="entry name" value="Transposase_17_sf"/>
</dbReference>
<dbReference type="Proteomes" id="UP000003240">
    <property type="component" value="Unassembled WGS sequence"/>
</dbReference>
<gene>
    <name evidence="2" type="ORF">ALO_18532</name>
</gene>
<comment type="caution">
    <text evidence="2">The sequence shown here is derived from an EMBL/GenBank/DDBJ whole genome shotgun (WGS) entry which is preliminary data.</text>
</comment>
<dbReference type="EMBL" id="AFGF01000226">
    <property type="protein sequence ID" value="EGO62371.1"/>
    <property type="molecule type" value="Genomic_DNA"/>
</dbReference>
<evidence type="ECO:0000259" key="1">
    <source>
        <dbReference type="Pfam" id="PF01797"/>
    </source>
</evidence>
<accession>F7NNL5</accession>
<dbReference type="InterPro" id="IPR002686">
    <property type="entry name" value="Transposase_17"/>
</dbReference>
<evidence type="ECO:0000313" key="2">
    <source>
        <dbReference type="EMBL" id="EGO62371.1"/>
    </source>
</evidence>